<accession>A0A0M4QHF2</accession>
<protein>
    <recommendedName>
        <fullName evidence="7">Glycerol dehydrogenase</fullName>
        <ecNumber evidence="6">1.1.1.6</ecNumber>
    </recommendedName>
</protein>
<dbReference type="GO" id="GO:0005829">
    <property type="term" value="C:cytosol"/>
    <property type="evidence" value="ECO:0007669"/>
    <property type="project" value="TreeGrafter"/>
</dbReference>
<dbReference type="Proteomes" id="UP000185990">
    <property type="component" value="Unassembled WGS sequence"/>
</dbReference>
<evidence type="ECO:0000313" key="15">
    <source>
        <dbReference type="Proteomes" id="UP000185990"/>
    </source>
</evidence>
<reference evidence="13 16" key="2">
    <citation type="submission" date="2016-11" db="EMBL/GenBank/DDBJ databases">
        <title>Draft genome of Pseudomonas versuta A4R1.5.</title>
        <authorList>
            <person name="See-Too W.-S."/>
        </authorList>
    </citation>
    <scope>NUCLEOTIDE SEQUENCE [LARGE SCALE GENOMIC DNA]</scope>
    <source>
        <strain evidence="13 16">A4R1.5</strain>
    </source>
</reference>
<comment type="similarity">
    <text evidence="1">Belongs to the iron-containing alcohol dehydrogenase family.</text>
</comment>
<dbReference type="KEGG" id="ppsy:AOC04_06230"/>
<feature type="binding site" evidence="9">
    <location>
        <position position="277"/>
    </location>
    <ligand>
        <name>glycerol</name>
        <dbReference type="ChEBI" id="CHEBI:17754"/>
    </ligand>
</feature>
<feature type="binding site" evidence="11">
    <location>
        <position position="133"/>
    </location>
    <ligand>
        <name>NAD(+)</name>
        <dbReference type="ChEBI" id="CHEBI:57540"/>
    </ligand>
</feature>
<comment type="caution">
    <text evidence="14">The sequence shown here is derived from an EMBL/GenBank/DDBJ whole genome shotgun (WGS) entry which is preliminary data.</text>
</comment>
<keyword evidence="4 11" id="KW-0520">NAD</keyword>
<dbReference type="PIRSF" id="PIRSF000112">
    <property type="entry name" value="Glycerol_dehydrogenase"/>
    <property type="match status" value="1"/>
</dbReference>
<evidence type="ECO:0000256" key="9">
    <source>
        <dbReference type="PIRSR" id="PIRSR000112-1"/>
    </source>
</evidence>
<evidence type="ECO:0000256" key="7">
    <source>
        <dbReference type="ARBA" id="ARBA00040132"/>
    </source>
</evidence>
<feature type="binding site" evidence="11">
    <location>
        <position position="137"/>
    </location>
    <ligand>
        <name>NAD(+)</name>
        <dbReference type="ChEBI" id="CHEBI:57540"/>
    </ligand>
</feature>
<dbReference type="Gene3D" id="3.40.50.1970">
    <property type="match status" value="1"/>
</dbReference>
<evidence type="ECO:0000256" key="10">
    <source>
        <dbReference type="PIRSR" id="PIRSR000112-2"/>
    </source>
</evidence>
<feature type="binding site" evidence="9">
    <location>
        <position position="177"/>
    </location>
    <ligand>
        <name>glycerol</name>
        <dbReference type="ChEBI" id="CHEBI:17754"/>
    </ligand>
</feature>
<keyword evidence="2 9" id="KW-0479">Metal-binding</keyword>
<dbReference type="EMBL" id="MPJD01000025">
    <property type="protein sequence ID" value="OKA20913.1"/>
    <property type="molecule type" value="Genomic_DNA"/>
</dbReference>
<name>A0A0M4QHF2_9PSED</name>
<feature type="binding site" evidence="11">
    <location>
        <position position="131"/>
    </location>
    <ligand>
        <name>NAD(+)</name>
        <dbReference type="ChEBI" id="CHEBI:57540"/>
    </ligand>
</feature>
<evidence type="ECO:0000259" key="12">
    <source>
        <dbReference type="Pfam" id="PF00465"/>
    </source>
</evidence>
<keyword evidence="3" id="KW-0560">Oxidoreductase</keyword>
<dbReference type="EC" id="1.1.1.6" evidence="6"/>
<organism evidence="14 15">
    <name type="scientific">Pseudomonas versuta</name>
    <dbReference type="NCBI Taxonomy" id="1788301"/>
    <lineage>
        <taxon>Bacteria</taxon>
        <taxon>Pseudomonadati</taxon>
        <taxon>Pseudomonadota</taxon>
        <taxon>Gammaproteobacteria</taxon>
        <taxon>Pseudomonadales</taxon>
        <taxon>Pseudomonadaceae</taxon>
        <taxon>Pseudomonas</taxon>
    </lineage>
</organism>
<dbReference type="PANTHER" id="PTHR43616">
    <property type="entry name" value="GLYCEROL DEHYDROGENASE"/>
    <property type="match status" value="1"/>
</dbReference>
<reference evidence="14 15" key="1">
    <citation type="submission" date="2016-11" db="EMBL/GenBank/DDBJ databases">
        <title>Draft genome of Pseudomonas versuta A4R1.12.</title>
        <authorList>
            <person name="See-Too W.-S."/>
        </authorList>
    </citation>
    <scope>NUCLEOTIDE SEQUENCE [LARGE SCALE GENOMIC DNA]</scope>
    <source>
        <strain evidence="14 15">A4R1.12</strain>
    </source>
</reference>
<dbReference type="Proteomes" id="UP000186677">
    <property type="component" value="Unassembled WGS sequence"/>
</dbReference>
<dbReference type="Pfam" id="PF00465">
    <property type="entry name" value="Fe-ADH"/>
    <property type="match status" value="1"/>
</dbReference>
<dbReference type="CDD" id="cd08170">
    <property type="entry name" value="GlyDH"/>
    <property type="match status" value="1"/>
</dbReference>
<evidence type="ECO:0000313" key="13">
    <source>
        <dbReference type="EMBL" id="OKA19082.1"/>
    </source>
</evidence>
<evidence type="ECO:0000256" key="4">
    <source>
        <dbReference type="ARBA" id="ARBA00023027"/>
    </source>
</evidence>
<keyword evidence="16" id="KW-1185">Reference proteome</keyword>
<evidence type="ECO:0000256" key="11">
    <source>
        <dbReference type="PIRSR" id="PIRSR000112-3"/>
    </source>
</evidence>
<evidence type="ECO:0000256" key="2">
    <source>
        <dbReference type="ARBA" id="ARBA00022723"/>
    </source>
</evidence>
<dbReference type="InterPro" id="IPR018211">
    <property type="entry name" value="ADH_Fe_CS"/>
</dbReference>
<evidence type="ECO:0000313" key="14">
    <source>
        <dbReference type="EMBL" id="OKA20913.1"/>
    </source>
</evidence>
<evidence type="ECO:0000313" key="16">
    <source>
        <dbReference type="Proteomes" id="UP000186677"/>
    </source>
</evidence>
<dbReference type="GO" id="GO:0008888">
    <property type="term" value="F:glycerol dehydrogenase (NAD+) activity"/>
    <property type="evidence" value="ECO:0007669"/>
    <property type="project" value="UniProtKB-EC"/>
</dbReference>
<keyword evidence="9" id="KW-0862">Zinc</keyword>
<dbReference type="InterPro" id="IPR016205">
    <property type="entry name" value="Glycerol_DH"/>
</dbReference>
<evidence type="ECO:0000256" key="1">
    <source>
        <dbReference type="ARBA" id="ARBA00007358"/>
    </source>
</evidence>
<dbReference type="NCBIfam" id="NF006941">
    <property type="entry name" value="PRK09423.1"/>
    <property type="match status" value="1"/>
</dbReference>
<dbReference type="RefSeq" id="WP_060691641.1">
    <property type="nucleotide sequence ID" value="NZ_CP012676.1"/>
</dbReference>
<dbReference type="PANTHER" id="PTHR43616:SF5">
    <property type="entry name" value="GLYCEROL DEHYDROGENASE 1"/>
    <property type="match status" value="1"/>
</dbReference>
<feature type="binding site" evidence="9">
    <location>
        <position position="260"/>
    </location>
    <ligand>
        <name>glycerol</name>
        <dbReference type="ChEBI" id="CHEBI:17754"/>
    </ligand>
</feature>
<dbReference type="AlphaFoldDB" id="A0A0M4QHF2"/>
<sequence>MSAGKEGALKGARFPGRYLQGPGYLAHLGDEAAIFGSSALIILDAGIYSLYADEVTTACKLFKQIDLQRHGGDCTEAEIARLVDRASTRSAEVVIGIGGGKALDTAKAVAHHLELTCVVVPTIAASDAPCSALAVVYGEDGSVAYDLFLPRNPDLVIVDTALIAKAPPRFLVAGMGDALATFYEADACRRSGANNVLGLTGLPVAYELARFCRDTLFEHGFAALQECREKTAGPALERIVEANILLSGLGFESGGVAAAHAIHHGLCELHETHGFLHGEKVALGVLAELLLQEVPPAVFSEVLAFCLKIGLPTRLADLGIVDPSLEMLQRIAARACREGEIIHNEPFPVTSQRVVEVLQRLL</sequence>
<evidence type="ECO:0000256" key="3">
    <source>
        <dbReference type="ARBA" id="ARBA00023002"/>
    </source>
</evidence>
<dbReference type="PROSITE" id="PS00913">
    <property type="entry name" value="ADH_IRON_1"/>
    <property type="match status" value="1"/>
</dbReference>
<dbReference type="Gene3D" id="1.20.1090.10">
    <property type="entry name" value="Dehydroquinate synthase-like - alpha domain"/>
    <property type="match status" value="1"/>
</dbReference>
<gene>
    <name evidence="14" type="primary">gldA</name>
    <name evidence="13" type="ORF">BOH73_18275</name>
    <name evidence="14" type="ORF">BOH74_16375</name>
</gene>
<feature type="domain" description="Alcohol dehydrogenase iron-type/glycerol dehydrogenase GldA" evidence="12">
    <location>
        <begin position="15"/>
        <end position="160"/>
    </location>
</feature>
<evidence type="ECO:0000256" key="8">
    <source>
        <dbReference type="ARBA" id="ARBA00049006"/>
    </source>
</evidence>
<accession>A0A1Q4KED2</accession>
<dbReference type="InterPro" id="IPR001670">
    <property type="entry name" value="ADH_Fe/GldA"/>
</dbReference>
<comment type="pathway">
    <text evidence="5">Polyol metabolism; glycerol fermentation; glycerone phosphate from glycerol (oxidative route): step 1/2.</text>
</comment>
<feature type="binding site" evidence="11">
    <location>
        <begin position="100"/>
        <end position="104"/>
    </location>
    <ligand>
        <name>NAD(+)</name>
        <dbReference type="ChEBI" id="CHEBI:57540"/>
    </ligand>
</feature>
<feature type="binding site" evidence="10">
    <location>
        <position position="127"/>
    </location>
    <ligand>
        <name>glycerol</name>
        <dbReference type="ChEBI" id="CHEBI:17754"/>
    </ligand>
</feature>
<dbReference type="PROSITE" id="PS00060">
    <property type="entry name" value="ADH_IRON_2"/>
    <property type="match status" value="1"/>
</dbReference>
<dbReference type="SUPFAM" id="SSF56796">
    <property type="entry name" value="Dehydroquinate synthase-like"/>
    <property type="match status" value="1"/>
</dbReference>
<dbReference type="OrthoDB" id="5198708at2"/>
<proteinExistence type="inferred from homology"/>
<dbReference type="GO" id="GO:0046872">
    <property type="term" value="F:metal ion binding"/>
    <property type="evidence" value="ECO:0007669"/>
    <property type="project" value="UniProtKB-KW"/>
</dbReference>
<dbReference type="EMBL" id="MPJC01000014">
    <property type="protein sequence ID" value="OKA19082.1"/>
    <property type="molecule type" value="Genomic_DNA"/>
</dbReference>
<comment type="cofactor">
    <cofactor evidence="9">
        <name>Zn(2+)</name>
        <dbReference type="ChEBI" id="CHEBI:29105"/>
    </cofactor>
    <text evidence="9">Binds 1 zinc ion per subunit.</text>
</comment>
<evidence type="ECO:0000256" key="6">
    <source>
        <dbReference type="ARBA" id="ARBA00039147"/>
    </source>
</evidence>
<feature type="binding site" evidence="11">
    <location>
        <position position="44"/>
    </location>
    <ligand>
        <name>NAD(+)</name>
        <dbReference type="ChEBI" id="CHEBI:57540"/>
    </ligand>
</feature>
<evidence type="ECO:0000256" key="5">
    <source>
        <dbReference type="ARBA" id="ARBA00037918"/>
    </source>
</evidence>
<comment type="catalytic activity">
    <reaction evidence="8">
        <text>glycerol + NAD(+) = dihydroxyacetone + NADH + H(+)</text>
        <dbReference type="Rhea" id="RHEA:13769"/>
        <dbReference type="ChEBI" id="CHEBI:15378"/>
        <dbReference type="ChEBI" id="CHEBI:16016"/>
        <dbReference type="ChEBI" id="CHEBI:17754"/>
        <dbReference type="ChEBI" id="CHEBI:57540"/>
        <dbReference type="ChEBI" id="CHEBI:57945"/>
        <dbReference type="EC" id="1.1.1.6"/>
    </reaction>
</comment>